<evidence type="ECO:0000313" key="3">
    <source>
        <dbReference type="Proteomes" id="UP000676409"/>
    </source>
</evidence>
<dbReference type="EMBL" id="CP073078">
    <property type="protein sequence ID" value="QUD90815.1"/>
    <property type="molecule type" value="Genomic_DNA"/>
</dbReference>
<dbReference type="InterPro" id="IPR011335">
    <property type="entry name" value="Restrct_endonuc-II-like"/>
</dbReference>
<reference evidence="2" key="1">
    <citation type="submission" date="2021-04" db="EMBL/GenBank/DDBJ databases">
        <title>The complete genome sequence of Caulobacter sp. S6.</title>
        <authorList>
            <person name="Tang Y."/>
            <person name="Ouyang W."/>
            <person name="Liu Q."/>
            <person name="Huang B."/>
            <person name="Guo Z."/>
            <person name="Lei P."/>
        </authorList>
    </citation>
    <scope>NUCLEOTIDE SEQUENCE</scope>
    <source>
        <strain evidence="2">S6</strain>
    </source>
</reference>
<dbReference type="AlphaFoldDB" id="A0A975G466"/>
<dbReference type="PANTHER" id="PTHR38590">
    <property type="entry name" value="BLL0828 PROTEIN"/>
    <property type="match status" value="1"/>
</dbReference>
<accession>A0A975G466</accession>
<proteinExistence type="predicted"/>
<dbReference type="Gene3D" id="3.40.960.10">
    <property type="entry name" value="VSR Endonuclease"/>
    <property type="match status" value="1"/>
</dbReference>
<organism evidence="2 3">
    <name type="scientific">Phenylobacterium montanum</name>
    <dbReference type="NCBI Taxonomy" id="2823693"/>
    <lineage>
        <taxon>Bacteria</taxon>
        <taxon>Pseudomonadati</taxon>
        <taxon>Pseudomonadota</taxon>
        <taxon>Alphaproteobacteria</taxon>
        <taxon>Caulobacterales</taxon>
        <taxon>Caulobacteraceae</taxon>
        <taxon>Phenylobacterium</taxon>
    </lineage>
</organism>
<dbReference type="PANTHER" id="PTHR38590:SF1">
    <property type="entry name" value="BLL0828 PROTEIN"/>
    <property type="match status" value="1"/>
</dbReference>
<feature type="domain" description="DUF559" evidence="1">
    <location>
        <begin position="1"/>
        <end position="98"/>
    </location>
</feature>
<keyword evidence="2" id="KW-0255">Endonuclease</keyword>
<keyword evidence="2" id="KW-0378">Hydrolase</keyword>
<dbReference type="InterPro" id="IPR047216">
    <property type="entry name" value="Endonuclease_DUF559_bact"/>
</dbReference>
<name>A0A975G466_9CAUL</name>
<evidence type="ECO:0000313" key="2">
    <source>
        <dbReference type="EMBL" id="QUD90815.1"/>
    </source>
</evidence>
<evidence type="ECO:0000259" key="1">
    <source>
        <dbReference type="Pfam" id="PF04480"/>
    </source>
</evidence>
<protein>
    <submittedName>
        <fullName evidence="2">Endonuclease domain-containing protein</fullName>
    </submittedName>
</protein>
<keyword evidence="3" id="KW-1185">Reference proteome</keyword>
<dbReference type="GO" id="GO:0004519">
    <property type="term" value="F:endonuclease activity"/>
    <property type="evidence" value="ECO:0007669"/>
    <property type="project" value="UniProtKB-KW"/>
</dbReference>
<dbReference type="SUPFAM" id="SSF52980">
    <property type="entry name" value="Restriction endonuclease-like"/>
    <property type="match status" value="1"/>
</dbReference>
<sequence>MRRDPTRAEQKLWSLLRGGQLEGLKFRRQVPIGPYIADFACFDPYVIVECDGGQHADSGYDEARDSWFKAEGFTVIRLWNVDVIDNPEAALNEILRRIGEQE</sequence>
<dbReference type="CDD" id="cd01038">
    <property type="entry name" value="Endonuclease_DUF559"/>
    <property type="match status" value="1"/>
</dbReference>
<dbReference type="KEGG" id="caul:KCG34_16600"/>
<keyword evidence="2" id="KW-0540">Nuclease</keyword>
<dbReference type="Pfam" id="PF04480">
    <property type="entry name" value="DUF559"/>
    <property type="match status" value="1"/>
</dbReference>
<dbReference type="InterPro" id="IPR007569">
    <property type="entry name" value="DUF559"/>
</dbReference>
<gene>
    <name evidence="2" type="ORF">KCG34_16600</name>
</gene>
<dbReference type="Proteomes" id="UP000676409">
    <property type="component" value="Chromosome"/>
</dbReference>